<gene>
    <name evidence="2" type="ORF">K443DRAFT_671007</name>
</gene>
<evidence type="ECO:0000256" key="1">
    <source>
        <dbReference type="SAM" id="MobiDB-lite"/>
    </source>
</evidence>
<feature type="region of interest" description="Disordered" evidence="1">
    <location>
        <begin position="1"/>
        <end position="31"/>
    </location>
</feature>
<dbReference type="Proteomes" id="UP000054477">
    <property type="component" value="Unassembled WGS sequence"/>
</dbReference>
<reference evidence="3" key="2">
    <citation type="submission" date="2015-01" db="EMBL/GenBank/DDBJ databases">
        <title>Evolutionary Origins and Diversification of the Mycorrhizal Mutualists.</title>
        <authorList>
            <consortium name="DOE Joint Genome Institute"/>
            <consortium name="Mycorrhizal Genomics Consortium"/>
            <person name="Kohler A."/>
            <person name="Kuo A."/>
            <person name="Nagy L.G."/>
            <person name="Floudas D."/>
            <person name="Copeland A."/>
            <person name="Barry K.W."/>
            <person name="Cichocki N."/>
            <person name="Veneault-Fourrey C."/>
            <person name="LaButti K."/>
            <person name="Lindquist E.A."/>
            <person name="Lipzen A."/>
            <person name="Lundell T."/>
            <person name="Morin E."/>
            <person name="Murat C."/>
            <person name="Riley R."/>
            <person name="Ohm R."/>
            <person name="Sun H."/>
            <person name="Tunlid A."/>
            <person name="Henrissat B."/>
            <person name="Grigoriev I.V."/>
            <person name="Hibbett D.S."/>
            <person name="Martin F."/>
        </authorList>
    </citation>
    <scope>NUCLEOTIDE SEQUENCE [LARGE SCALE GENOMIC DNA]</scope>
    <source>
        <strain evidence="3">LaAM-08-1</strain>
    </source>
</reference>
<proteinExistence type="predicted"/>
<evidence type="ECO:0000313" key="3">
    <source>
        <dbReference type="Proteomes" id="UP000054477"/>
    </source>
</evidence>
<organism evidence="2 3">
    <name type="scientific">Laccaria amethystina LaAM-08-1</name>
    <dbReference type="NCBI Taxonomy" id="1095629"/>
    <lineage>
        <taxon>Eukaryota</taxon>
        <taxon>Fungi</taxon>
        <taxon>Dikarya</taxon>
        <taxon>Basidiomycota</taxon>
        <taxon>Agaricomycotina</taxon>
        <taxon>Agaricomycetes</taxon>
        <taxon>Agaricomycetidae</taxon>
        <taxon>Agaricales</taxon>
        <taxon>Agaricineae</taxon>
        <taxon>Hydnangiaceae</taxon>
        <taxon>Laccaria</taxon>
    </lineage>
</organism>
<protein>
    <submittedName>
        <fullName evidence="2">Uncharacterized protein</fullName>
    </submittedName>
</protein>
<reference evidence="2 3" key="1">
    <citation type="submission" date="2014-04" db="EMBL/GenBank/DDBJ databases">
        <authorList>
            <consortium name="DOE Joint Genome Institute"/>
            <person name="Kuo A."/>
            <person name="Kohler A."/>
            <person name="Nagy L.G."/>
            <person name="Floudas D."/>
            <person name="Copeland A."/>
            <person name="Barry K.W."/>
            <person name="Cichocki N."/>
            <person name="Veneault-Fourrey C."/>
            <person name="LaButti K."/>
            <person name="Lindquist E.A."/>
            <person name="Lipzen A."/>
            <person name="Lundell T."/>
            <person name="Morin E."/>
            <person name="Murat C."/>
            <person name="Sun H."/>
            <person name="Tunlid A."/>
            <person name="Henrissat B."/>
            <person name="Grigoriev I.V."/>
            <person name="Hibbett D.S."/>
            <person name="Martin F."/>
            <person name="Nordberg H.P."/>
            <person name="Cantor M.N."/>
            <person name="Hua S.X."/>
        </authorList>
    </citation>
    <scope>NUCLEOTIDE SEQUENCE [LARGE SCALE GENOMIC DNA]</scope>
    <source>
        <strain evidence="2 3">LaAM-08-1</strain>
    </source>
</reference>
<accession>A0A0C9YQR0</accession>
<sequence>MPLRKRLVSTASGMMHHSAGEGSTHCPPHHHLKATTHACLESRRKRMLPAKAKTHPSNQ</sequence>
<evidence type="ECO:0000313" key="2">
    <source>
        <dbReference type="EMBL" id="KIK10383.1"/>
    </source>
</evidence>
<keyword evidence="3" id="KW-1185">Reference proteome</keyword>
<dbReference type="EMBL" id="KN838536">
    <property type="protein sequence ID" value="KIK10383.1"/>
    <property type="molecule type" value="Genomic_DNA"/>
</dbReference>
<dbReference type="HOGENOM" id="CLU_2961116_0_0_1"/>
<dbReference type="AlphaFoldDB" id="A0A0C9YQR0"/>
<name>A0A0C9YQR0_9AGAR</name>